<evidence type="ECO:0000259" key="5">
    <source>
        <dbReference type="PROSITE" id="PS50011"/>
    </source>
</evidence>
<dbReference type="HOGENOM" id="CLU_000288_63_44_9"/>
<dbReference type="InterPro" id="IPR008271">
    <property type="entry name" value="Ser/Thr_kinase_AS"/>
</dbReference>
<dbReference type="GO" id="GO:0005829">
    <property type="term" value="C:cytosol"/>
    <property type="evidence" value="ECO:0007669"/>
    <property type="project" value="TreeGrafter"/>
</dbReference>
<reference evidence="7" key="2">
    <citation type="submission" date="2012-08" db="EMBL/GenBank/DDBJ databases">
        <title>Finished genome of Desulfosporosinus meridiei DSM 13257.</title>
        <authorList>
            <person name="Huntemann M."/>
            <person name="Wei C.-L."/>
            <person name="Han J."/>
            <person name="Detter J.C."/>
            <person name="Han C."/>
            <person name="Davenport K."/>
            <person name="Daligault H."/>
            <person name="Erkkila T."/>
            <person name="Gu W."/>
            <person name="Munk A.C.C."/>
            <person name="Teshima H."/>
            <person name="Xu Y."/>
            <person name="Chain P."/>
            <person name="Tapia R."/>
            <person name="Chen A."/>
            <person name="Krypides N."/>
            <person name="Mavromatis K."/>
            <person name="Markowitz V."/>
            <person name="Szeto E."/>
            <person name="Ivanova N."/>
            <person name="Mikhailova N."/>
            <person name="Ovchinnikova G."/>
            <person name="Pagani I."/>
            <person name="Pati A."/>
            <person name="Goodwin L."/>
            <person name="Peters L."/>
            <person name="Pitluck S."/>
            <person name="Woyke T."/>
            <person name="Pester M."/>
            <person name="Spring S."/>
            <person name="Ollivier B."/>
            <person name="Rattei T."/>
            <person name="Klenk H.-P."/>
            <person name="Wagner M."/>
            <person name="Loy A."/>
        </authorList>
    </citation>
    <scope>NUCLEOTIDE SEQUENCE [LARGE SCALE GENOMIC DNA]</scope>
    <source>
        <strain evidence="7">ATCC BAA-275 / DSM 13257 / NCIMB 13706 / S10</strain>
    </source>
</reference>
<dbReference type="OrthoDB" id="9788659at2"/>
<dbReference type="Proteomes" id="UP000005262">
    <property type="component" value="Chromosome"/>
</dbReference>
<keyword evidence="7" id="KW-1185">Reference proteome</keyword>
<dbReference type="PROSITE" id="PS00108">
    <property type="entry name" value="PROTEIN_KINASE_ST"/>
    <property type="match status" value="1"/>
</dbReference>
<dbReference type="EMBL" id="CP003629">
    <property type="protein sequence ID" value="AFQ46250.1"/>
    <property type="molecule type" value="Genomic_DNA"/>
</dbReference>
<dbReference type="PANTHER" id="PTHR24348">
    <property type="entry name" value="SERINE/THREONINE-PROTEIN KINASE UNC-51-RELATED"/>
    <property type="match status" value="1"/>
</dbReference>
<dbReference type="SMART" id="SM00220">
    <property type="entry name" value="S_TKc"/>
    <property type="match status" value="1"/>
</dbReference>
<evidence type="ECO:0000313" key="6">
    <source>
        <dbReference type="EMBL" id="AFQ46250.1"/>
    </source>
</evidence>
<gene>
    <name evidence="6" type="ordered locus">Desmer_4444</name>
</gene>
<dbReference type="GO" id="GO:0000407">
    <property type="term" value="C:phagophore assembly site"/>
    <property type="evidence" value="ECO:0007669"/>
    <property type="project" value="TreeGrafter"/>
</dbReference>
<evidence type="ECO:0000256" key="3">
    <source>
        <dbReference type="ARBA" id="ARBA00022777"/>
    </source>
</evidence>
<dbReference type="GO" id="GO:0005776">
    <property type="term" value="C:autophagosome"/>
    <property type="evidence" value="ECO:0007669"/>
    <property type="project" value="TreeGrafter"/>
</dbReference>
<dbReference type="GO" id="GO:0004674">
    <property type="term" value="F:protein serine/threonine kinase activity"/>
    <property type="evidence" value="ECO:0007669"/>
    <property type="project" value="InterPro"/>
</dbReference>
<sequence>MISPFLPPLLEAEVISLFPNLKSVDSLKPGAEGAVFKAIDNNSQREILLKIYGPDHQHRRTELEIAKLKEIDSPYLVTLYGSGKKVIRGLDCYYIITNFISGDNLQALLESGKKLSEQETIRLIHCISLAIEALWAVDVVHCDIKPENIILDTNGDFILIDLGLAKHLDADAESLTEYGIIFGTKGYLAPEQFLGRKNLTLRADLYALGIVAYQCLAGYHPYNFRQDIMLNTPIPKFPQEVNIINTLEKVIYKLTELRAFKRPKGWTEIFDILGVE</sequence>
<dbReference type="STRING" id="768704.Desmer_4444"/>
<keyword evidence="2" id="KW-0547">Nucleotide-binding</keyword>
<evidence type="ECO:0000256" key="1">
    <source>
        <dbReference type="ARBA" id="ARBA00022679"/>
    </source>
</evidence>
<dbReference type="InterPro" id="IPR000719">
    <property type="entry name" value="Prot_kinase_dom"/>
</dbReference>
<dbReference type="PANTHER" id="PTHR24348:SF22">
    <property type="entry name" value="NON-SPECIFIC SERINE_THREONINE PROTEIN KINASE"/>
    <property type="match status" value="1"/>
</dbReference>
<dbReference type="Pfam" id="PF00069">
    <property type="entry name" value="Pkinase"/>
    <property type="match status" value="1"/>
</dbReference>
<dbReference type="InterPro" id="IPR011009">
    <property type="entry name" value="Kinase-like_dom_sf"/>
</dbReference>
<dbReference type="KEGG" id="dmi:Desmer_4444"/>
<feature type="domain" description="Protein kinase" evidence="5">
    <location>
        <begin position="21"/>
        <end position="276"/>
    </location>
</feature>
<dbReference type="GO" id="GO:0005524">
    <property type="term" value="F:ATP binding"/>
    <property type="evidence" value="ECO:0007669"/>
    <property type="project" value="UniProtKB-KW"/>
</dbReference>
<dbReference type="SUPFAM" id="SSF56112">
    <property type="entry name" value="Protein kinase-like (PK-like)"/>
    <property type="match status" value="1"/>
</dbReference>
<dbReference type="InterPro" id="IPR045269">
    <property type="entry name" value="Atg1-like"/>
</dbReference>
<dbReference type="AlphaFoldDB" id="J7IWZ4"/>
<reference evidence="6 7" key="1">
    <citation type="journal article" date="2012" name="J. Bacteriol.">
        <title>Complete genome sequences of Desulfosporosinus orientis DSM765T, Desulfosporosinus youngiae DSM17734T, Desulfosporosinus meridiei DSM13257T, and Desulfosporosinus acidiphilus DSM22704T.</title>
        <authorList>
            <person name="Pester M."/>
            <person name="Brambilla E."/>
            <person name="Alazard D."/>
            <person name="Rattei T."/>
            <person name="Weinmaier T."/>
            <person name="Han J."/>
            <person name="Lucas S."/>
            <person name="Lapidus A."/>
            <person name="Cheng J.F."/>
            <person name="Goodwin L."/>
            <person name="Pitluck S."/>
            <person name="Peters L."/>
            <person name="Ovchinnikova G."/>
            <person name="Teshima H."/>
            <person name="Detter J.C."/>
            <person name="Han C.S."/>
            <person name="Tapia R."/>
            <person name="Land M.L."/>
            <person name="Hauser L."/>
            <person name="Kyrpides N.C."/>
            <person name="Ivanova N.N."/>
            <person name="Pagani I."/>
            <person name="Huntmann M."/>
            <person name="Wei C.L."/>
            <person name="Davenport K.W."/>
            <person name="Daligault H."/>
            <person name="Chain P.S."/>
            <person name="Chen A."/>
            <person name="Mavromatis K."/>
            <person name="Markowitz V."/>
            <person name="Szeto E."/>
            <person name="Mikhailova N."/>
            <person name="Pati A."/>
            <person name="Wagner M."/>
            <person name="Woyke T."/>
            <person name="Ollivier B."/>
            <person name="Klenk H.P."/>
            <person name="Spring S."/>
            <person name="Loy A."/>
        </authorList>
    </citation>
    <scope>NUCLEOTIDE SEQUENCE [LARGE SCALE GENOMIC DNA]</scope>
    <source>
        <strain evidence="7">ATCC BAA-275 / DSM 13257 / NCIMB 13706 / S10</strain>
    </source>
</reference>
<keyword evidence="1" id="KW-0808">Transferase</keyword>
<evidence type="ECO:0000313" key="7">
    <source>
        <dbReference type="Proteomes" id="UP000005262"/>
    </source>
</evidence>
<keyword evidence="4" id="KW-0067">ATP-binding</keyword>
<keyword evidence="3 6" id="KW-0418">Kinase</keyword>
<dbReference type="RefSeq" id="WP_014905156.1">
    <property type="nucleotide sequence ID" value="NC_018515.1"/>
</dbReference>
<accession>J7IWZ4</accession>
<dbReference type="CDD" id="cd14014">
    <property type="entry name" value="STKc_PknB_like"/>
    <property type="match status" value="1"/>
</dbReference>
<dbReference type="Gene3D" id="1.10.510.10">
    <property type="entry name" value="Transferase(Phosphotransferase) domain 1"/>
    <property type="match status" value="1"/>
</dbReference>
<dbReference type="PROSITE" id="PS50011">
    <property type="entry name" value="PROTEIN_KINASE_DOM"/>
    <property type="match status" value="1"/>
</dbReference>
<proteinExistence type="predicted"/>
<dbReference type="eggNOG" id="COG0515">
    <property type="taxonomic scope" value="Bacteria"/>
</dbReference>
<name>J7IWZ4_DESMD</name>
<evidence type="ECO:0000256" key="2">
    <source>
        <dbReference type="ARBA" id="ARBA00022741"/>
    </source>
</evidence>
<protein>
    <submittedName>
        <fullName evidence="6">Protein kinase family protein</fullName>
    </submittedName>
</protein>
<evidence type="ECO:0000256" key="4">
    <source>
        <dbReference type="ARBA" id="ARBA00022840"/>
    </source>
</evidence>
<organism evidence="6 7">
    <name type="scientific">Desulfosporosinus meridiei (strain ATCC BAA-275 / DSM 13257 / KCTC 12902 / NCIMB 13706 / S10)</name>
    <dbReference type="NCBI Taxonomy" id="768704"/>
    <lineage>
        <taxon>Bacteria</taxon>
        <taxon>Bacillati</taxon>
        <taxon>Bacillota</taxon>
        <taxon>Clostridia</taxon>
        <taxon>Eubacteriales</taxon>
        <taxon>Desulfitobacteriaceae</taxon>
        <taxon>Desulfosporosinus</taxon>
    </lineage>
</organism>
<dbReference type="GO" id="GO:0016020">
    <property type="term" value="C:membrane"/>
    <property type="evidence" value="ECO:0007669"/>
    <property type="project" value="TreeGrafter"/>
</dbReference>